<dbReference type="EMBL" id="GL377565">
    <property type="protein sequence ID" value="EFJ37678.1"/>
    <property type="molecule type" value="Genomic_DNA"/>
</dbReference>
<dbReference type="PANTHER" id="PTHR21563">
    <property type="entry name" value="ZINC FINGER C3H1 DOMAIN-CONTAINING PROTEIN"/>
    <property type="match status" value="1"/>
</dbReference>
<dbReference type="InParanoid" id="D8QPU2"/>
<evidence type="ECO:0000256" key="2">
    <source>
        <dbReference type="SAM" id="MobiDB-lite"/>
    </source>
</evidence>
<dbReference type="InterPro" id="IPR011990">
    <property type="entry name" value="TPR-like_helical_dom_sf"/>
</dbReference>
<dbReference type="PROSITE" id="PS50103">
    <property type="entry name" value="ZF_C3H1"/>
    <property type="match status" value="1"/>
</dbReference>
<keyword evidence="1" id="KW-0862">Zinc</keyword>
<keyword evidence="1" id="KW-0479">Metal-binding</keyword>
<dbReference type="FunCoup" id="D8QPU2">
    <property type="interactions" value="1277"/>
</dbReference>
<keyword evidence="1" id="KW-0863">Zinc-finger</keyword>
<feature type="region of interest" description="Disordered" evidence="2">
    <location>
        <begin position="55"/>
        <end position="81"/>
    </location>
</feature>
<dbReference type="STRING" id="88036.D8QPU2"/>
<feature type="region of interest" description="Disordered" evidence="2">
    <location>
        <begin position="221"/>
        <end position="249"/>
    </location>
</feature>
<organism evidence="5">
    <name type="scientific">Selaginella moellendorffii</name>
    <name type="common">Spikemoss</name>
    <dbReference type="NCBI Taxonomy" id="88036"/>
    <lineage>
        <taxon>Eukaryota</taxon>
        <taxon>Viridiplantae</taxon>
        <taxon>Streptophyta</taxon>
        <taxon>Embryophyta</taxon>
        <taxon>Tracheophyta</taxon>
        <taxon>Lycopodiopsida</taxon>
        <taxon>Selaginellales</taxon>
        <taxon>Selaginellaceae</taxon>
        <taxon>Selaginella</taxon>
    </lineage>
</organism>
<feature type="zinc finger region" description="C3H1-type" evidence="1">
    <location>
        <begin position="767"/>
        <end position="793"/>
    </location>
</feature>
<feature type="region of interest" description="Disordered" evidence="2">
    <location>
        <begin position="115"/>
        <end position="134"/>
    </location>
</feature>
<protein>
    <recommendedName>
        <fullName evidence="3">C3H1-type domain-containing protein</fullName>
    </recommendedName>
</protein>
<dbReference type="Pfam" id="PF10650">
    <property type="entry name" value="zf-C3H1"/>
    <property type="match status" value="1"/>
</dbReference>
<proteinExistence type="predicted"/>
<feature type="region of interest" description="Disordered" evidence="2">
    <location>
        <begin position="147"/>
        <end position="167"/>
    </location>
</feature>
<dbReference type="InterPro" id="IPR019607">
    <property type="entry name" value="Putative_zinc-finger_domain"/>
</dbReference>
<dbReference type="Proteomes" id="UP000001514">
    <property type="component" value="Unassembled WGS sequence"/>
</dbReference>
<evidence type="ECO:0000259" key="3">
    <source>
        <dbReference type="PROSITE" id="PS50103"/>
    </source>
</evidence>
<dbReference type="PANTHER" id="PTHR21563:SF3">
    <property type="entry name" value="ZINC FINGER C3H1 DOMAIN-CONTAINING PROTEIN"/>
    <property type="match status" value="1"/>
</dbReference>
<dbReference type="eggNOG" id="KOG4839">
    <property type="taxonomic scope" value="Eukaryota"/>
</dbReference>
<feature type="compositionally biased region" description="Basic residues" evidence="2">
    <location>
        <begin position="55"/>
        <end position="67"/>
    </location>
</feature>
<gene>
    <name evidence="4" type="ORF">SELMODRAFT_437272</name>
</gene>
<feature type="region of interest" description="Disordered" evidence="2">
    <location>
        <begin position="656"/>
        <end position="678"/>
    </location>
</feature>
<evidence type="ECO:0000313" key="4">
    <source>
        <dbReference type="EMBL" id="EFJ37678.1"/>
    </source>
</evidence>
<feature type="compositionally biased region" description="Basic and acidic residues" evidence="2">
    <location>
        <begin position="350"/>
        <end position="363"/>
    </location>
</feature>
<accession>D8QPU2</accession>
<reference evidence="4 5" key="1">
    <citation type="journal article" date="2011" name="Science">
        <title>The Selaginella genome identifies genetic changes associated with the evolution of vascular plants.</title>
        <authorList>
            <person name="Banks J.A."/>
            <person name="Nishiyama T."/>
            <person name="Hasebe M."/>
            <person name="Bowman J.L."/>
            <person name="Gribskov M."/>
            <person name="dePamphilis C."/>
            <person name="Albert V.A."/>
            <person name="Aono N."/>
            <person name="Aoyama T."/>
            <person name="Ambrose B.A."/>
            <person name="Ashton N.W."/>
            <person name="Axtell M.J."/>
            <person name="Barker E."/>
            <person name="Barker M.S."/>
            <person name="Bennetzen J.L."/>
            <person name="Bonawitz N.D."/>
            <person name="Chapple C."/>
            <person name="Cheng C."/>
            <person name="Correa L.G."/>
            <person name="Dacre M."/>
            <person name="DeBarry J."/>
            <person name="Dreyer I."/>
            <person name="Elias M."/>
            <person name="Engstrom E.M."/>
            <person name="Estelle M."/>
            <person name="Feng L."/>
            <person name="Finet C."/>
            <person name="Floyd S.K."/>
            <person name="Frommer W.B."/>
            <person name="Fujita T."/>
            <person name="Gramzow L."/>
            <person name="Gutensohn M."/>
            <person name="Harholt J."/>
            <person name="Hattori M."/>
            <person name="Heyl A."/>
            <person name="Hirai T."/>
            <person name="Hiwatashi Y."/>
            <person name="Ishikawa M."/>
            <person name="Iwata M."/>
            <person name="Karol K.G."/>
            <person name="Koehler B."/>
            <person name="Kolukisaoglu U."/>
            <person name="Kubo M."/>
            <person name="Kurata T."/>
            <person name="Lalonde S."/>
            <person name="Li K."/>
            <person name="Li Y."/>
            <person name="Litt A."/>
            <person name="Lyons E."/>
            <person name="Manning G."/>
            <person name="Maruyama T."/>
            <person name="Michael T.P."/>
            <person name="Mikami K."/>
            <person name="Miyazaki S."/>
            <person name="Morinaga S."/>
            <person name="Murata T."/>
            <person name="Mueller-Roeber B."/>
            <person name="Nelson D.R."/>
            <person name="Obara M."/>
            <person name="Oguri Y."/>
            <person name="Olmstead R.G."/>
            <person name="Onodera N."/>
            <person name="Petersen B.L."/>
            <person name="Pils B."/>
            <person name="Prigge M."/>
            <person name="Rensing S.A."/>
            <person name="Riano-Pachon D.M."/>
            <person name="Roberts A.W."/>
            <person name="Sato Y."/>
            <person name="Scheller H.V."/>
            <person name="Schulz B."/>
            <person name="Schulz C."/>
            <person name="Shakirov E.V."/>
            <person name="Shibagaki N."/>
            <person name="Shinohara N."/>
            <person name="Shippen D.E."/>
            <person name="Soerensen I."/>
            <person name="Sotooka R."/>
            <person name="Sugimoto N."/>
            <person name="Sugita M."/>
            <person name="Sumikawa N."/>
            <person name="Tanurdzic M."/>
            <person name="Theissen G."/>
            <person name="Ulvskov P."/>
            <person name="Wakazuki S."/>
            <person name="Weng J.K."/>
            <person name="Willats W.W."/>
            <person name="Wipf D."/>
            <person name="Wolf P.G."/>
            <person name="Yang L."/>
            <person name="Zimmer A.D."/>
            <person name="Zhu Q."/>
            <person name="Mitros T."/>
            <person name="Hellsten U."/>
            <person name="Loque D."/>
            <person name="Otillar R."/>
            <person name="Salamov A."/>
            <person name="Schmutz J."/>
            <person name="Shapiro H."/>
            <person name="Lindquist E."/>
            <person name="Lucas S."/>
            <person name="Rokhsar D."/>
            <person name="Grigoriev I.V."/>
        </authorList>
    </citation>
    <scope>NUCLEOTIDE SEQUENCE [LARGE SCALE GENOMIC DNA]</scope>
</reference>
<evidence type="ECO:0000256" key="1">
    <source>
        <dbReference type="PROSITE-ProRule" id="PRU00723"/>
    </source>
</evidence>
<feature type="domain" description="C3H1-type" evidence="3">
    <location>
        <begin position="767"/>
        <end position="793"/>
    </location>
</feature>
<dbReference type="InterPro" id="IPR000571">
    <property type="entry name" value="Znf_CCCH"/>
</dbReference>
<dbReference type="GO" id="GO:0008270">
    <property type="term" value="F:zinc ion binding"/>
    <property type="evidence" value="ECO:0007669"/>
    <property type="project" value="UniProtKB-KW"/>
</dbReference>
<name>D8QPU2_SELML</name>
<feature type="compositionally biased region" description="Low complexity" evidence="2">
    <location>
        <begin position="68"/>
        <end position="77"/>
    </location>
</feature>
<dbReference type="GO" id="GO:0005634">
    <property type="term" value="C:nucleus"/>
    <property type="evidence" value="ECO:0000318"/>
    <property type="project" value="GO_Central"/>
</dbReference>
<feature type="compositionally biased region" description="Basic and acidic residues" evidence="2">
    <location>
        <begin position="264"/>
        <end position="275"/>
    </location>
</feature>
<dbReference type="Gene3D" id="1.25.40.10">
    <property type="entry name" value="Tetratricopeptide repeat domain"/>
    <property type="match status" value="1"/>
</dbReference>
<evidence type="ECO:0000313" key="5">
    <source>
        <dbReference type="Proteomes" id="UP000001514"/>
    </source>
</evidence>
<dbReference type="Gramene" id="EFJ37678">
    <property type="protein sequence ID" value="EFJ37678"/>
    <property type="gene ID" value="SELMODRAFT_437272"/>
</dbReference>
<keyword evidence="5" id="KW-1185">Reference proteome</keyword>
<dbReference type="InterPro" id="IPR039278">
    <property type="entry name" value="Red1"/>
</dbReference>
<sequence>MDDALSTEHLRALAFASIPETSRRSYRWIRAAAAIDEKEEGELSSDENADCMAKRKVSGNHKKKKKAAAAAQQSSASPTGVPHLPLDLKSFYSIYAVYRPPASTPLQKQVTNTVSETPPEIPQKNHSIPFDKGANDLRMGTATKTLSTTGAQLPNGKANTHKASNNGLGENPFLIKFSDDESDGEDAKATSVNAAKPASLRVEIDRMKKQIAAIERVKGKSLPISKSTRPAAGSHSRQNPLGPKDCGTQTNLDLLRKQIASKEVEIQQQRQRREVVNNSTNTSSLPDSSLPASNNASFPVTDNVFSPATQQNLGTLGPSSNTRPGDSRPLAVQTMDTSTHGGGDSIGIKRGADKAMQEEEASTKRQKLPGAVENACAEVLPQSGCLEVANLSTEQRSAGGQTMGSLEIAVAGISRSKPSVAELALEEEAVDKELELAQHHRHMCEIRERLARKAYREAQEALKVATANCDKLHRRRDIISLKVTAAEMRCDVMEEGRPLELAQTCFDAPKLDSAIVPSAADQTNVSTGIVTRDDDPAPLRILEEIVSGRSVSEAKELDADAEKEIETQPACPNVPENNATSLIQTITAESAGLCTQPPVAYDAHDVSKAPLIEEKVQEAVAASTCEEEDLQGSSSSSEELRNKMDHLVVGNELETSGREPVTTLDPLEDVNGAAKQGSSTESSIGVVMDDLENTGFSVEVRDSSLNGTKWFTRLSAGRLVVFRQFIFKSAVCGIQVPEAKKAFEATAEPFGKYESPLKNSTSSKVFDPFKPLCKYEHRGKCNNELCSFQHVSHHRLGSIRDRQEASEENRNKRQASWMQFEVPVPTYRIATYLMRDWQEMNRTKFFNVSPVSPVNSLYSFLTTISMQRPLPQDMPCILDERSKLFNENFDVLQADVVNGKQMLSRESSADGCLDLALNILQYDVNIESSNCLKNVRLNKYSYDLWCLVLASRTSLGDLLESYDLAILSLCEGNRLNGDGQNSACILDLVLKMFHTLAMSENDVLKWIDSLVTSEGTLNGWKSSSAVWKNLQASEACILWVCCAYFCAYGTLPGSVISRLGCKQELPLSLEWETPQVVSEGIRSRVVKMMKTATGSLAPAGSGDDLSKEVLAVNFIRFLVAFEDVEYASNYCQQAVQLHPCSVELVVLCANVQRLRGGCKSGLAVFQSTLSKWPNKRPGVQALWNQYAGHALEWEGEERALVILQECSTREARNGQTDGLTLSTGSKSVEDSTFSLVNIALLESLRGRSHEAQVALEKALSSTHAGTHCWLEFAAFKLSAIGGCNFQDVFTSILDRCHMQSRLSPKLTPLGRGFLKGIKKRRIRCFIDTLLGPVPSDYSFVNSLLRMCSGPELLPRDQPEFSRHFGGGLLELFPSNSVLALAFCKALNTSDGFSPAAAAWAGSLLVTSLRLSAAPERLWLEAGDWLQQECSCGLSVFGWSVATLYISSREPGGCRRSCKRSRIDAMSKRHWTIGAFVVTALDGKEKTGNFLSRKFSREKVNFVFLGCLQFPSPCGITAGALESHRVLVVDTSTGWGKKKKQVYSGAEVPF</sequence>
<feature type="region of interest" description="Disordered" evidence="2">
    <location>
        <begin position="264"/>
        <end position="367"/>
    </location>
</feature>
<dbReference type="HOGENOM" id="CLU_246475_0_0_1"/>
<feature type="compositionally biased region" description="Polar residues" evidence="2">
    <location>
        <begin position="277"/>
        <end position="324"/>
    </location>
</feature>
<dbReference type="KEGG" id="smo:SELMODRAFT_437272"/>